<dbReference type="RefSeq" id="WP_115870140.1">
    <property type="nucleotide sequence ID" value="NZ_QREG01000028.1"/>
</dbReference>
<keyword evidence="1" id="KW-0812">Transmembrane</keyword>
<dbReference type="AlphaFoldDB" id="A0A3D9KWT2"/>
<organism evidence="2 3">
    <name type="scientific">Marinoscillum furvescens DSM 4134</name>
    <dbReference type="NCBI Taxonomy" id="1122208"/>
    <lineage>
        <taxon>Bacteria</taxon>
        <taxon>Pseudomonadati</taxon>
        <taxon>Bacteroidota</taxon>
        <taxon>Cytophagia</taxon>
        <taxon>Cytophagales</taxon>
        <taxon>Reichenbachiellaceae</taxon>
        <taxon>Marinoscillum</taxon>
    </lineage>
</organism>
<dbReference type="Proteomes" id="UP000256779">
    <property type="component" value="Unassembled WGS sequence"/>
</dbReference>
<gene>
    <name evidence="2" type="ORF">C7460_12869</name>
</gene>
<accession>A0A3D9KWT2</accession>
<dbReference type="EMBL" id="QREG01000028">
    <property type="protein sequence ID" value="RED92850.1"/>
    <property type="molecule type" value="Genomic_DNA"/>
</dbReference>
<keyword evidence="1" id="KW-1133">Transmembrane helix</keyword>
<evidence type="ECO:0000313" key="2">
    <source>
        <dbReference type="EMBL" id="RED92850.1"/>
    </source>
</evidence>
<sequence>MEIVKVGVDIILSGIGILAILISVYTLLAVDFQSKRVSERLMKIELIKLLEGNEELLDVHMQSSSRPDYFMVTIINKTYLELTLKNYQFMAIDTSQKLKVMNLRAVRELIPVTLKKNDHATLSFDQGQHLFDNCHIAVELYLLSEFNQKIVFTYNHEIGKGSRLADTKFL</sequence>
<evidence type="ECO:0000313" key="3">
    <source>
        <dbReference type="Proteomes" id="UP000256779"/>
    </source>
</evidence>
<name>A0A3D9KWT2_MARFU</name>
<feature type="transmembrane region" description="Helical" evidence="1">
    <location>
        <begin position="6"/>
        <end position="30"/>
    </location>
</feature>
<evidence type="ECO:0000256" key="1">
    <source>
        <dbReference type="SAM" id="Phobius"/>
    </source>
</evidence>
<protein>
    <submittedName>
        <fullName evidence="2">Uncharacterized protein</fullName>
    </submittedName>
</protein>
<keyword evidence="1" id="KW-0472">Membrane</keyword>
<keyword evidence="3" id="KW-1185">Reference proteome</keyword>
<reference evidence="2 3" key="1">
    <citation type="submission" date="2018-07" db="EMBL/GenBank/DDBJ databases">
        <title>Genomic Encyclopedia of Type Strains, Phase IV (KMG-IV): sequencing the most valuable type-strain genomes for metagenomic binning, comparative biology and taxonomic classification.</title>
        <authorList>
            <person name="Goeker M."/>
        </authorList>
    </citation>
    <scope>NUCLEOTIDE SEQUENCE [LARGE SCALE GENOMIC DNA]</scope>
    <source>
        <strain evidence="2 3">DSM 4134</strain>
    </source>
</reference>
<proteinExistence type="predicted"/>
<comment type="caution">
    <text evidence="2">The sequence shown here is derived from an EMBL/GenBank/DDBJ whole genome shotgun (WGS) entry which is preliminary data.</text>
</comment>